<proteinExistence type="predicted"/>
<keyword evidence="1" id="KW-0051">Antiviral defense</keyword>
<evidence type="ECO:0000313" key="3">
    <source>
        <dbReference type="EMBL" id="HAS8538240.1"/>
    </source>
</evidence>
<organism evidence="3 4">
    <name type="scientific">Vibrio vulnificus</name>
    <dbReference type="NCBI Taxonomy" id="672"/>
    <lineage>
        <taxon>Bacteria</taxon>
        <taxon>Pseudomonadati</taxon>
        <taxon>Pseudomonadota</taxon>
        <taxon>Gammaproteobacteria</taxon>
        <taxon>Vibrionales</taxon>
        <taxon>Vibrionaceae</taxon>
        <taxon>Vibrio</taxon>
    </lineage>
</organism>
<protein>
    <recommendedName>
        <fullName evidence="2">CRISPR type III-associated protein domain-containing protein</fullName>
    </recommendedName>
</protein>
<dbReference type="AlphaFoldDB" id="A0A8H9K568"/>
<evidence type="ECO:0000313" key="4">
    <source>
        <dbReference type="Proteomes" id="UP000863257"/>
    </source>
</evidence>
<dbReference type="Pfam" id="PF03787">
    <property type="entry name" value="RAMPs"/>
    <property type="match status" value="1"/>
</dbReference>
<feature type="domain" description="CRISPR type III-associated protein" evidence="2">
    <location>
        <begin position="34"/>
        <end position="284"/>
    </location>
</feature>
<comment type="caution">
    <text evidence="3">The sequence shown here is derived from an EMBL/GenBank/DDBJ whole genome shotgun (WGS) entry which is preliminary data.</text>
</comment>
<reference evidence="3" key="1">
    <citation type="journal article" date="2018" name="Genome Biol.">
        <title>SKESA: strategic k-mer extension for scrupulous assemblies.</title>
        <authorList>
            <person name="Souvorov A."/>
            <person name="Agarwala R."/>
            <person name="Lipman D.J."/>
        </authorList>
    </citation>
    <scope>NUCLEOTIDE SEQUENCE</scope>
    <source>
        <strain evidence="3">BCW_3452</strain>
    </source>
</reference>
<evidence type="ECO:0000256" key="1">
    <source>
        <dbReference type="ARBA" id="ARBA00023118"/>
    </source>
</evidence>
<gene>
    <name evidence="3" type="ORF">I7730_00305</name>
</gene>
<dbReference type="InterPro" id="IPR005537">
    <property type="entry name" value="RAMP_III_fam"/>
</dbReference>
<evidence type="ECO:0000259" key="2">
    <source>
        <dbReference type="Pfam" id="PF03787"/>
    </source>
</evidence>
<dbReference type="Proteomes" id="UP000863257">
    <property type="component" value="Unassembled WGS sequence"/>
</dbReference>
<dbReference type="EMBL" id="DACRBY010000001">
    <property type="protein sequence ID" value="HAS8538240.1"/>
    <property type="molecule type" value="Genomic_DNA"/>
</dbReference>
<name>A0A8H9K568_VIBVL</name>
<accession>A0A8H9K568</accession>
<sequence length="339" mass="37668">MNTNTYYFNGSITPIEFLTVTIAKSHVVGVPKLNGIGYFPSSSINGALRHALLDKVIEMRGGDDKLTLEECYALGQGYISNNEVLKAVNRQGTSIPVDKDQNIRDANPMLSIFGRWGLEGKLGVGQAYCSDTSCVETFERGFRVDQFSRNPERIGNLAEGASEQYERIKETQKLLASGRESLAKTKSQLIKKMMSLPDEEKASIRKQIRQIEADIDLIKEIPTEAKESIQRPIDSLEVIKPETKLNHRMCLKRASVAELGAALHALGQFSMLPKLGGYHRSNFGLVQCEWEVSVPTKTYGRKKIGLIKIDDDGFTVEGDLLEEAMEAFSAGDWDFGKIV</sequence>
<reference evidence="3" key="2">
    <citation type="submission" date="2019-01" db="EMBL/GenBank/DDBJ databases">
        <authorList>
            <consortium name="NCBI Pathogen Detection Project"/>
        </authorList>
    </citation>
    <scope>NUCLEOTIDE SEQUENCE</scope>
    <source>
        <strain evidence="3">BCW_3452</strain>
    </source>
</reference>